<evidence type="ECO:0000313" key="2">
    <source>
        <dbReference type="EMBL" id="KFO26600.1"/>
    </source>
</evidence>
<reference evidence="2 3" key="1">
    <citation type="submission" date="2013-11" db="EMBL/GenBank/DDBJ databases">
        <title>The Damaraland mole rat (Fukomys damarensis) genome and evolution of African mole rats.</title>
        <authorList>
            <person name="Gladyshev V.N."/>
            <person name="Fang X."/>
        </authorList>
    </citation>
    <scope>NUCLEOTIDE SEQUENCE [LARGE SCALE GENOMIC DNA]</scope>
    <source>
        <tissue evidence="2">Liver</tissue>
    </source>
</reference>
<evidence type="ECO:0000256" key="1">
    <source>
        <dbReference type="SAM" id="MobiDB-lite"/>
    </source>
</evidence>
<dbReference type="Proteomes" id="UP000028990">
    <property type="component" value="Unassembled WGS sequence"/>
</dbReference>
<evidence type="ECO:0000313" key="3">
    <source>
        <dbReference type="Proteomes" id="UP000028990"/>
    </source>
</evidence>
<dbReference type="EMBL" id="KN123144">
    <property type="protein sequence ID" value="KFO26600.1"/>
    <property type="molecule type" value="Genomic_DNA"/>
</dbReference>
<feature type="region of interest" description="Disordered" evidence="1">
    <location>
        <begin position="1"/>
        <end position="22"/>
    </location>
</feature>
<dbReference type="AlphaFoldDB" id="A0A091D8M2"/>
<organism evidence="2 3">
    <name type="scientific">Fukomys damarensis</name>
    <name type="common">Damaraland mole rat</name>
    <name type="synonym">Cryptomys damarensis</name>
    <dbReference type="NCBI Taxonomy" id="885580"/>
    <lineage>
        <taxon>Eukaryota</taxon>
        <taxon>Metazoa</taxon>
        <taxon>Chordata</taxon>
        <taxon>Craniata</taxon>
        <taxon>Vertebrata</taxon>
        <taxon>Euteleostomi</taxon>
        <taxon>Mammalia</taxon>
        <taxon>Eutheria</taxon>
        <taxon>Euarchontoglires</taxon>
        <taxon>Glires</taxon>
        <taxon>Rodentia</taxon>
        <taxon>Hystricomorpha</taxon>
        <taxon>Bathyergidae</taxon>
        <taxon>Fukomys</taxon>
    </lineage>
</organism>
<proteinExistence type="predicted"/>
<protein>
    <submittedName>
        <fullName evidence="2">Uncharacterized protein</fullName>
    </submittedName>
</protein>
<sequence length="113" mass="12278">MSRAQEQLAEPHACPGSRPSPSPCARAACLCPRSTGKLIQRKASCRPREILQSLTQSELLGEDLSLALSLSVMVDSADGFMGTKLSTESGLFLCNQISYRSNRLIHYSCVYQG</sequence>
<gene>
    <name evidence="2" type="ORF">H920_11999</name>
</gene>
<name>A0A091D8M2_FUKDA</name>
<keyword evidence="3" id="KW-1185">Reference proteome</keyword>
<accession>A0A091D8M2</accession>